<dbReference type="Pfam" id="PF00440">
    <property type="entry name" value="TetR_N"/>
    <property type="match status" value="1"/>
</dbReference>
<gene>
    <name evidence="4" type="ORF">LIZ65_18170</name>
</gene>
<dbReference type="Gene3D" id="1.10.357.10">
    <property type="entry name" value="Tetracycline Repressor, domain 2"/>
    <property type="match status" value="1"/>
</dbReference>
<name>A0ABS8DN18_9FIRM</name>
<dbReference type="RefSeq" id="WP_066734401.1">
    <property type="nucleotide sequence ID" value="NZ_JAJCIQ010000019.1"/>
</dbReference>
<dbReference type="EMBL" id="JAJCIS010000020">
    <property type="protein sequence ID" value="MCB7389214.1"/>
    <property type="molecule type" value="Genomic_DNA"/>
</dbReference>
<dbReference type="PROSITE" id="PS50977">
    <property type="entry name" value="HTH_TETR_2"/>
    <property type="match status" value="1"/>
</dbReference>
<evidence type="ECO:0000259" key="3">
    <source>
        <dbReference type="PROSITE" id="PS50977"/>
    </source>
</evidence>
<evidence type="ECO:0000256" key="2">
    <source>
        <dbReference type="PROSITE-ProRule" id="PRU00335"/>
    </source>
</evidence>
<organism evidence="4 5">
    <name type="scientific">Bariatricus massiliensis</name>
    <dbReference type="NCBI Taxonomy" id="1745713"/>
    <lineage>
        <taxon>Bacteria</taxon>
        <taxon>Bacillati</taxon>
        <taxon>Bacillota</taxon>
        <taxon>Clostridia</taxon>
        <taxon>Lachnospirales</taxon>
        <taxon>Lachnospiraceae</taxon>
        <taxon>Bariatricus</taxon>
    </lineage>
</organism>
<sequence>MKNRIIYESIEGLRQEGLRFSVDTVAEKLNISKKTIYKYFPNKEALAFALYQTYYADVKAQANRLTADSSGSARSKLLFLYFDAKLMTSDNIFNKYKLNKSLYSYTTEQNNDLWNIISSSFDESISEKDKIALHIILDGTFEKLCNEKITPDEVIDRLVNILW</sequence>
<dbReference type="SUPFAM" id="SSF46689">
    <property type="entry name" value="Homeodomain-like"/>
    <property type="match status" value="1"/>
</dbReference>
<evidence type="ECO:0000313" key="5">
    <source>
        <dbReference type="Proteomes" id="UP001299546"/>
    </source>
</evidence>
<accession>A0ABS8DN18</accession>
<keyword evidence="5" id="KW-1185">Reference proteome</keyword>
<evidence type="ECO:0000256" key="1">
    <source>
        <dbReference type="ARBA" id="ARBA00023125"/>
    </source>
</evidence>
<reference evidence="4 5" key="1">
    <citation type="submission" date="2021-10" db="EMBL/GenBank/DDBJ databases">
        <title>Collection of gut derived symbiotic bacterial strains cultured from healthy donors.</title>
        <authorList>
            <person name="Lin H."/>
            <person name="Littmann E."/>
            <person name="Kohout C."/>
            <person name="Pamer E.G."/>
        </authorList>
    </citation>
    <scope>NUCLEOTIDE SEQUENCE [LARGE SCALE GENOMIC DNA]</scope>
    <source>
        <strain evidence="4 5">DFI.1.165</strain>
    </source>
</reference>
<dbReference type="InterPro" id="IPR009057">
    <property type="entry name" value="Homeodomain-like_sf"/>
</dbReference>
<evidence type="ECO:0000313" key="4">
    <source>
        <dbReference type="EMBL" id="MCB7389214.1"/>
    </source>
</evidence>
<dbReference type="InterPro" id="IPR001647">
    <property type="entry name" value="HTH_TetR"/>
</dbReference>
<keyword evidence="1 2" id="KW-0238">DNA-binding</keyword>
<dbReference type="Proteomes" id="UP001299546">
    <property type="component" value="Unassembled WGS sequence"/>
</dbReference>
<comment type="caution">
    <text evidence="4">The sequence shown here is derived from an EMBL/GenBank/DDBJ whole genome shotgun (WGS) entry which is preliminary data.</text>
</comment>
<proteinExistence type="predicted"/>
<feature type="domain" description="HTH tetR-type" evidence="3">
    <location>
        <begin position="1"/>
        <end position="58"/>
    </location>
</feature>
<feature type="DNA-binding region" description="H-T-H motif" evidence="2">
    <location>
        <begin position="21"/>
        <end position="40"/>
    </location>
</feature>
<protein>
    <submittedName>
        <fullName evidence="4">TetR/AcrR family transcriptional regulator</fullName>
    </submittedName>
</protein>